<reference evidence="2 3" key="1">
    <citation type="submission" date="2014-04" db="EMBL/GenBank/DDBJ databases">
        <authorList>
            <consortium name="DOE Joint Genome Institute"/>
            <person name="Kuo A."/>
            <person name="Zuccaro A."/>
            <person name="Kohler A."/>
            <person name="Nagy L.G."/>
            <person name="Floudas D."/>
            <person name="Copeland A."/>
            <person name="Barry K.W."/>
            <person name="Cichocki N."/>
            <person name="Veneault-Fourrey C."/>
            <person name="LaButti K."/>
            <person name="Lindquist E.A."/>
            <person name="Lipzen A."/>
            <person name="Lundell T."/>
            <person name="Morin E."/>
            <person name="Murat C."/>
            <person name="Sun H."/>
            <person name="Tunlid A."/>
            <person name="Henrissat B."/>
            <person name="Grigoriev I.V."/>
            <person name="Hibbett D.S."/>
            <person name="Martin F."/>
            <person name="Nordberg H.P."/>
            <person name="Cantor M.N."/>
            <person name="Hua S.X."/>
        </authorList>
    </citation>
    <scope>NUCLEOTIDE SEQUENCE [LARGE SCALE GENOMIC DNA]</scope>
    <source>
        <strain evidence="2 3">MAFF 305830</strain>
    </source>
</reference>
<evidence type="ECO:0000313" key="2">
    <source>
        <dbReference type="EMBL" id="KIM21845.1"/>
    </source>
</evidence>
<dbReference type="EMBL" id="KN824370">
    <property type="protein sequence ID" value="KIM21845.1"/>
    <property type="molecule type" value="Genomic_DNA"/>
</dbReference>
<accession>A0A0C3AB19</accession>
<organism evidence="2 3">
    <name type="scientific">Serendipita vermifera MAFF 305830</name>
    <dbReference type="NCBI Taxonomy" id="933852"/>
    <lineage>
        <taxon>Eukaryota</taxon>
        <taxon>Fungi</taxon>
        <taxon>Dikarya</taxon>
        <taxon>Basidiomycota</taxon>
        <taxon>Agaricomycotina</taxon>
        <taxon>Agaricomycetes</taxon>
        <taxon>Sebacinales</taxon>
        <taxon>Serendipitaceae</taxon>
        <taxon>Serendipita</taxon>
    </lineage>
</organism>
<gene>
    <name evidence="2" type="ORF">M408DRAFT_12373</name>
</gene>
<dbReference type="HOGENOM" id="CLU_504490_0_0_1"/>
<dbReference type="Proteomes" id="UP000054097">
    <property type="component" value="Unassembled WGS sequence"/>
</dbReference>
<keyword evidence="3" id="KW-1185">Reference proteome</keyword>
<evidence type="ECO:0000256" key="1">
    <source>
        <dbReference type="SAM" id="MobiDB-lite"/>
    </source>
</evidence>
<evidence type="ECO:0000313" key="3">
    <source>
        <dbReference type="Proteomes" id="UP000054097"/>
    </source>
</evidence>
<dbReference type="AlphaFoldDB" id="A0A0C3AB19"/>
<name>A0A0C3AB19_SERVB</name>
<proteinExistence type="predicted"/>
<sequence>MQSIFSATDSAEDRQICERMVSNNLDLAQRENILLLTGIPKDSPYYSPPAPKKRTFFQFIFHHALRFASRVESPRIFPSLSSPVCQDSCLSQWEVVPSGCDPLSSASHTCEPCTDTTVVPVASQKLAYNSEPVEDELKMIAVVPQTLQQPHHSHGIETSSGFVTPTLRAQVFGTEQDDRSVHQEMTPLLTPLQRAISQAREHGYHLHPRQPLPPSPKSSSQHSPPGLAHLKHRYNLRSHQVAAGDYFRKEASHRAAVAVRNINRHLLIKKADRSLYEPSGIIMPEYELTRLRVVLAPKRFPVRLWKKEYRGPADWIEIEEKTPAGGPVIFKRDSHLRKELSLRLKRVPAQRHLAPPVPPKEPLQPILTNTEVVRSKVVEKVSPVEPAKQLPAPPASEPASLRPNTPLPQPPVSTPGCLDPALAEMHRQSLLKKYYNSVPKPVVPSADQTSEEEQEPVKPKVIDPSSSEETLCEGLAENTVEKSKVMVDSPKEALKAIISSNIVKLRTGSDIVQENRHARLSLSPRKALRAVKNQAKSLLT</sequence>
<feature type="region of interest" description="Disordered" evidence="1">
    <location>
        <begin position="203"/>
        <end position="228"/>
    </location>
</feature>
<feature type="region of interest" description="Disordered" evidence="1">
    <location>
        <begin position="382"/>
        <end position="419"/>
    </location>
</feature>
<reference evidence="3" key="2">
    <citation type="submission" date="2015-01" db="EMBL/GenBank/DDBJ databases">
        <title>Evolutionary Origins and Diversification of the Mycorrhizal Mutualists.</title>
        <authorList>
            <consortium name="DOE Joint Genome Institute"/>
            <consortium name="Mycorrhizal Genomics Consortium"/>
            <person name="Kohler A."/>
            <person name="Kuo A."/>
            <person name="Nagy L.G."/>
            <person name="Floudas D."/>
            <person name="Copeland A."/>
            <person name="Barry K.W."/>
            <person name="Cichocki N."/>
            <person name="Veneault-Fourrey C."/>
            <person name="LaButti K."/>
            <person name="Lindquist E.A."/>
            <person name="Lipzen A."/>
            <person name="Lundell T."/>
            <person name="Morin E."/>
            <person name="Murat C."/>
            <person name="Riley R."/>
            <person name="Ohm R."/>
            <person name="Sun H."/>
            <person name="Tunlid A."/>
            <person name="Henrissat B."/>
            <person name="Grigoriev I.V."/>
            <person name="Hibbett D.S."/>
            <person name="Martin F."/>
        </authorList>
    </citation>
    <scope>NUCLEOTIDE SEQUENCE [LARGE SCALE GENOMIC DNA]</scope>
    <source>
        <strain evidence="3">MAFF 305830</strain>
    </source>
</reference>
<feature type="region of interest" description="Disordered" evidence="1">
    <location>
        <begin position="442"/>
        <end position="467"/>
    </location>
</feature>
<dbReference type="OrthoDB" id="3269098at2759"/>
<protein>
    <submittedName>
        <fullName evidence="2">Uncharacterized protein</fullName>
    </submittedName>
</protein>